<dbReference type="RefSeq" id="WP_035300114.1">
    <property type="nucleotide sequence ID" value="NZ_JAPYYP010000009.1"/>
</dbReference>
<gene>
    <name evidence="1" type="ORF">O3V59_09655</name>
</gene>
<accession>A0A9X3TPY0</accession>
<dbReference type="Pfam" id="PF12438">
    <property type="entry name" value="DUF3679"/>
    <property type="match status" value="1"/>
</dbReference>
<protein>
    <submittedName>
        <fullName evidence="1">DUF3679 domain-containing protein</fullName>
    </submittedName>
</protein>
<name>A0A9X3TPY0_9BACL</name>
<proteinExistence type="predicted"/>
<evidence type="ECO:0000313" key="1">
    <source>
        <dbReference type="EMBL" id="MDA5108626.1"/>
    </source>
</evidence>
<comment type="caution">
    <text evidence="1">The sequence shown here is derived from an EMBL/GenBank/DDBJ whole genome shotgun (WGS) entry which is preliminary data.</text>
</comment>
<dbReference type="Proteomes" id="UP001151071">
    <property type="component" value="Unassembled WGS sequence"/>
</dbReference>
<organism evidence="1 2">
    <name type="scientific">Brevibacillus thermoruber</name>
    <dbReference type="NCBI Taxonomy" id="33942"/>
    <lineage>
        <taxon>Bacteria</taxon>
        <taxon>Bacillati</taxon>
        <taxon>Bacillota</taxon>
        <taxon>Bacilli</taxon>
        <taxon>Bacillales</taxon>
        <taxon>Paenibacillaceae</taxon>
        <taxon>Brevibacillus</taxon>
    </lineage>
</organism>
<dbReference type="EMBL" id="JAPYYP010000009">
    <property type="protein sequence ID" value="MDA5108626.1"/>
    <property type="molecule type" value="Genomic_DNA"/>
</dbReference>
<dbReference type="AlphaFoldDB" id="A0A9X3TPY0"/>
<evidence type="ECO:0000313" key="2">
    <source>
        <dbReference type="Proteomes" id="UP001151071"/>
    </source>
</evidence>
<keyword evidence="2" id="KW-1185">Reference proteome</keyword>
<reference evidence="1" key="1">
    <citation type="submission" date="2022-12" db="EMBL/GenBank/DDBJ databases">
        <title>Draft genome sequence of the thermophilic strain Brevibacillus thermoruber HT42, isolated from Los Humeros, Puebla, Mexico, with biotechnological potential.</title>
        <authorList>
            <person name="Lara Sanchez J."/>
            <person name="Solis Palacios R."/>
            <person name="Bustos Baena A.S."/>
            <person name="Ruz Baez A.E."/>
            <person name="Espinosa Luna G."/>
            <person name="Oliart Ros R.M."/>
        </authorList>
    </citation>
    <scope>NUCLEOTIDE SEQUENCE</scope>
    <source>
        <strain evidence="1">HT42</strain>
    </source>
</reference>
<sequence length="102" mass="10795">MNVTVKLAGMVVILLVGVALGLQTAERGIHKVSGTPEQQPQTFYIKKLDKGQMEIAVMGTQVQAAAPHEMVNYVSSAGQSLGRLVKDGAKSAVEWMAGIFAP</sequence>
<dbReference type="InterPro" id="IPR020534">
    <property type="entry name" value="Uncharacterised_YqxA"/>
</dbReference>